<dbReference type="HOGENOM" id="CLU_007383_1_3_7"/>
<feature type="binding site" evidence="4">
    <location>
        <position position="38"/>
    </location>
    <ligand>
        <name>NADP(+)</name>
        <dbReference type="ChEBI" id="CHEBI:58349"/>
    </ligand>
</feature>
<evidence type="ECO:0000313" key="7">
    <source>
        <dbReference type="Proteomes" id="UP000006034"/>
    </source>
</evidence>
<keyword evidence="3 4" id="KW-0119">Carbohydrate metabolism</keyword>
<dbReference type="GO" id="GO:0050661">
    <property type="term" value="F:NADP binding"/>
    <property type="evidence" value="ECO:0007669"/>
    <property type="project" value="InterPro"/>
</dbReference>
<gene>
    <name evidence="4" type="primary">hldD</name>
    <name evidence="6" type="ORF">HMPREF0179_03541</name>
</gene>
<feature type="binding site" evidence="4">
    <location>
        <position position="92"/>
    </location>
    <ligand>
        <name>NADP(+)</name>
        <dbReference type="ChEBI" id="CHEBI:58349"/>
    </ligand>
</feature>
<dbReference type="SUPFAM" id="SSF51735">
    <property type="entry name" value="NAD(P)-binding Rossmann-fold domains"/>
    <property type="match status" value="1"/>
</dbReference>
<keyword evidence="2 4" id="KW-0413">Isomerase</keyword>
<comment type="subunit">
    <text evidence="4">Homopentamer.</text>
</comment>
<feature type="binding site" evidence="4">
    <location>
        <begin position="31"/>
        <end position="32"/>
    </location>
    <ligand>
        <name>NADP(+)</name>
        <dbReference type="ChEBI" id="CHEBI:58349"/>
    </ligand>
</feature>
<feature type="binding site" evidence="4">
    <location>
        <position position="188"/>
    </location>
    <ligand>
        <name>substrate</name>
    </ligand>
</feature>
<comment type="similarity">
    <text evidence="4">Belongs to the NAD(P)-dependent epimerase/dehydratase family. HldD subfamily.</text>
</comment>
<dbReference type="AlphaFoldDB" id="E5YBG8"/>
<feature type="binding site" evidence="4">
    <location>
        <position position="53"/>
    </location>
    <ligand>
        <name>NADP(+)</name>
        <dbReference type="ChEBI" id="CHEBI:58349"/>
    </ligand>
</feature>
<feature type="domain" description="NAD-dependent epimerase/dehydratase" evidence="5">
    <location>
        <begin position="3"/>
        <end position="244"/>
    </location>
</feature>
<dbReference type="eggNOG" id="COG0451">
    <property type="taxonomic scope" value="Bacteria"/>
</dbReference>
<dbReference type="NCBIfam" id="TIGR02197">
    <property type="entry name" value="heptose_epim"/>
    <property type="match status" value="1"/>
</dbReference>
<name>E5YBG8_BILW3</name>
<dbReference type="InterPro" id="IPR001509">
    <property type="entry name" value="Epimerase_deHydtase"/>
</dbReference>
<dbReference type="GO" id="GO:0008712">
    <property type="term" value="F:ADP-glyceromanno-heptose 6-epimerase activity"/>
    <property type="evidence" value="ECO:0007669"/>
    <property type="project" value="UniProtKB-UniRule"/>
</dbReference>
<comment type="catalytic activity">
    <reaction evidence="4">
        <text>ADP-D-glycero-beta-D-manno-heptose = ADP-L-glycero-beta-D-manno-heptose</text>
        <dbReference type="Rhea" id="RHEA:17577"/>
        <dbReference type="ChEBI" id="CHEBI:59967"/>
        <dbReference type="ChEBI" id="CHEBI:61506"/>
        <dbReference type="EC" id="5.1.3.20"/>
    </reaction>
</comment>
<dbReference type="Gene3D" id="3.90.25.10">
    <property type="entry name" value="UDP-galactose 4-epimerase, domain 1"/>
    <property type="match status" value="1"/>
</dbReference>
<dbReference type="RefSeq" id="WP_009369230.1">
    <property type="nucleotide sequence ID" value="NZ_KE150238.1"/>
</dbReference>
<feature type="active site" description="Proton acceptor" evidence="4">
    <location>
        <position position="179"/>
    </location>
</feature>
<dbReference type="OrthoDB" id="9803010at2"/>
<dbReference type="GO" id="GO:0097171">
    <property type="term" value="P:ADP-L-glycero-beta-D-manno-heptose biosynthetic process"/>
    <property type="evidence" value="ECO:0007669"/>
    <property type="project" value="UniProtKB-UniPathway"/>
</dbReference>
<comment type="function">
    <text evidence="4">Catalyzes the interconversion between ADP-D-glycero-beta-D-manno-heptose and ADP-L-glycero-beta-D-manno-heptose via an epimerization at carbon 6 of the heptose.</text>
</comment>
<dbReference type="HAMAP" id="MF_01601">
    <property type="entry name" value="Heptose_epimerase"/>
    <property type="match status" value="1"/>
</dbReference>
<dbReference type="PANTHER" id="PTHR43103:SF3">
    <property type="entry name" value="ADP-L-GLYCERO-D-MANNO-HEPTOSE-6-EPIMERASE"/>
    <property type="match status" value="1"/>
</dbReference>
<dbReference type="InterPro" id="IPR011912">
    <property type="entry name" value="Heptose_epim"/>
</dbReference>
<sequence length="323" mass="37017">MYIVTGGAGFIGSAMIWRLNEAGIDDILVVDNLASSEKWRNLVNRRYRDYVHRDEFRRMVLEGRAPQKVEAIIHMGACSSTTERNADFLMDNNLHYSQMVCRYALEQGARLINASSAATYGDGSHGFSDSLLTTLSLRPLNMYGYSKQMFDLWAYRENLLKSIASVKFFNVYGPNEYHKGEMKSVACKAFTELRETGSLRLFKSDRPQYPDGGQMRDFVYVKDCVNVMFWLLEHPEANGILNIGSGKARTWNDLANSVYSAMDKIPDINYIDMPAELKGRYQYYTQADMAWLERLGCDIQFHSLEDGVSDYIKNYLMNPDPYL</sequence>
<feature type="active site" description="Proton acceptor" evidence="4">
    <location>
        <position position="143"/>
    </location>
</feature>
<comment type="domain">
    <text evidence="4">Contains a large N-terminal NADP-binding domain, and a smaller C-terminal substrate-binding domain.</text>
</comment>
<dbReference type="UniPathway" id="UPA00356">
    <property type="reaction ID" value="UER00440"/>
</dbReference>
<feature type="binding site" evidence="4">
    <location>
        <position position="171"/>
    </location>
    <ligand>
        <name>NADP(+)</name>
        <dbReference type="ChEBI" id="CHEBI:58349"/>
    </ligand>
</feature>
<dbReference type="CDD" id="cd05248">
    <property type="entry name" value="ADP_GME_SDR_e"/>
    <property type="match status" value="1"/>
</dbReference>
<organism evidence="6 7">
    <name type="scientific">Bilophila wadsworthia (strain 3_1_6)</name>
    <dbReference type="NCBI Taxonomy" id="563192"/>
    <lineage>
        <taxon>Bacteria</taxon>
        <taxon>Pseudomonadati</taxon>
        <taxon>Thermodesulfobacteriota</taxon>
        <taxon>Desulfovibrionia</taxon>
        <taxon>Desulfovibrionales</taxon>
        <taxon>Desulfovibrionaceae</taxon>
        <taxon>Bilophila</taxon>
    </lineage>
</organism>
<feature type="binding site" evidence="4">
    <location>
        <position position="281"/>
    </location>
    <ligand>
        <name>substrate</name>
    </ligand>
</feature>
<feature type="binding site" evidence="4">
    <location>
        <begin position="202"/>
        <end position="205"/>
    </location>
    <ligand>
        <name>substrate</name>
    </ligand>
</feature>
<reference evidence="6 7" key="1">
    <citation type="submission" date="2010-10" db="EMBL/GenBank/DDBJ databases">
        <authorList>
            <consortium name="The Broad Institute Genome Sequencing Platform"/>
            <person name="Ward D."/>
            <person name="Earl A."/>
            <person name="Feldgarden M."/>
            <person name="Young S.K."/>
            <person name="Gargeya S."/>
            <person name="Zeng Q."/>
            <person name="Alvarado L."/>
            <person name="Berlin A."/>
            <person name="Bochicchio J."/>
            <person name="Chapman S.B."/>
            <person name="Chen Z."/>
            <person name="Freedman E."/>
            <person name="Gellesch M."/>
            <person name="Goldberg J."/>
            <person name="Griggs A."/>
            <person name="Gujja S."/>
            <person name="Heilman E."/>
            <person name="Heiman D."/>
            <person name="Howarth C."/>
            <person name="Mehta T."/>
            <person name="Neiman D."/>
            <person name="Pearson M."/>
            <person name="Roberts A."/>
            <person name="Saif S."/>
            <person name="Shea T."/>
            <person name="Shenoy N."/>
            <person name="Sisk P."/>
            <person name="Stolte C."/>
            <person name="Sykes S."/>
            <person name="White J."/>
            <person name="Yandava C."/>
            <person name="Allen-Vercoe E."/>
            <person name="Sibley C."/>
            <person name="Ambrose C.E."/>
            <person name="Strauss J."/>
            <person name="Daigneault M."/>
            <person name="Haas B."/>
            <person name="Nusbaum C."/>
            <person name="Birren B."/>
        </authorList>
    </citation>
    <scope>NUCLEOTIDE SEQUENCE [LARGE SCALE GENOMIC DNA]</scope>
    <source>
        <strain evidence="6 7">3_1_6</strain>
    </source>
</reference>
<dbReference type="GO" id="GO:0005975">
    <property type="term" value="P:carbohydrate metabolic process"/>
    <property type="evidence" value="ECO:0007669"/>
    <property type="project" value="UniProtKB-UniRule"/>
</dbReference>
<dbReference type="InterPro" id="IPR036291">
    <property type="entry name" value="NAD(P)-bd_dom_sf"/>
</dbReference>
<dbReference type="PANTHER" id="PTHR43103">
    <property type="entry name" value="NUCLEOSIDE-DIPHOSPHATE-SUGAR EPIMERASE"/>
    <property type="match status" value="1"/>
</dbReference>
<feature type="binding site" evidence="4">
    <location>
        <position position="216"/>
    </location>
    <ligand>
        <name>substrate</name>
    </ligand>
</feature>
<dbReference type="EMBL" id="ADCP02000001">
    <property type="protein sequence ID" value="EFV42663.2"/>
    <property type="molecule type" value="Genomic_DNA"/>
</dbReference>
<keyword evidence="1 4" id="KW-0521">NADP</keyword>
<reference evidence="6 7" key="2">
    <citation type="submission" date="2013-04" db="EMBL/GenBank/DDBJ databases">
        <title>The Genome Sequence of Bilophila wadsworthia 3_1_6.</title>
        <authorList>
            <consortium name="The Broad Institute Genomics Platform"/>
            <person name="Earl A."/>
            <person name="Ward D."/>
            <person name="Feldgarden M."/>
            <person name="Gevers D."/>
            <person name="Sibley C."/>
            <person name="Strauss J."/>
            <person name="Allen-Vercoe E."/>
            <person name="Walker B."/>
            <person name="Young S."/>
            <person name="Zeng Q."/>
            <person name="Gargeya S."/>
            <person name="Fitzgerald M."/>
            <person name="Haas B."/>
            <person name="Abouelleil A."/>
            <person name="Allen A.W."/>
            <person name="Alvarado L."/>
            <person name="Arachchi H.M."/>
            <person name="Berlin A.M."/>
            <person name="Chapman S.B."/>
            <person name="Gainer-Dewar J."/>
            <person name="Goldberg J."/>
            <person name="Griggs A."/>
            <person name="Gujja S."/>
            <person name="Hansen M."/>
            <person name="Howarth C."/>
            <person name="Imamovic A."/>
            <person name="Ireland A."/>
            <person name="Larimer J."/>
            <person name="McCowan C."/>
            <person name="Murphy C."/>
            <person name="Pearson M."/>
            <person name="Poon T.W."/>
            <person name="Priest M."/>
            <person name="Roberts A."/>
            <person name="Saif S."/>
            <person name="Shea T."/>
            <person name="Sisk P."/>
            <person name="Sykes S."/>
            <person name="Wortman J."/>
            <person name="Nusbaum C."/>
            <person name="Birren B."/>
        </authorList>
    </citation>
    <scope>NUCLEOTIDE SEQUENCE [LARGE SCALE GENOMIC DNA]</scope>
    <source>
        <strain evidence="6 7">3_1_6</strain>
    </source>
</reference>
<feature type="binding site" evidence="4">
    <location>
        <position position="179"/>
    </location>
    <ligand>
        <name>NADP(+)</name>
        <dbReference type="ChEBI" id="CHEBI:58349"/>
    </ligand>
</feature>
<evidence type="ECO:0000256" key="4">
    <source>
        <dbReference type="HAMAP-Rule" id="MF_01601"/>
    </source>
</evidence>
<dbReference type="Pfam" id="PF01370">
    <property type="entry name" value="Epimerase"/>
    <property type="match status" value="1"/>
</dbReference>
<protein>
    <recommendedName>
        <fullName evidence="4">ADP-L-glycero-D-manno-heptose-6-epimerase</fullName>
        <ecNumber evidence="4">5.1.3.20</ecNumber>
    </recommendedName>
    <alternativeName>
        <fullName evidence="4">ADP-L-glycero-beta-D-manno-heptose-6-epimerase</fullName>
        <shortName evidence="4">ADP-glyceromanno-heptose 6-epimerase</shortName>
        <shortName evidence="4">ADP-hep 6-epimerase</shortName>
        <shortName evidence="4">AGME</shortName>
    </alternativeName>
</protein>
<evidence type="ECO:0000256" key="3">
    <source>
        <dbReference type="ARBA" id="ARBA00023277"/>
    </source>
</evidence>
<feature type="binding site" evidence="4">
    <location>
        <position position="147"/>
    </location>
    <ligand>
        <name>NADP(+)</name>
        <dbReference type="ChEBI" id="CHEBI:58349"/>
    </ligand>
</feature>
<keyword evidence="7" id="KW-1185">Reference proteome</keyword>
<feature type="binding site" evidence="4">
    <location>
        <begin position="10"/>
        <end position="11"/>
    </location>
    <ligand>
        <name>NADP(+)</name>
        <dbReference type="ChEBI" id="CHEBI:58349"/>
    </ligand>
</feature>
<accession>E5YBG8</accession>
<comment type="cofactor">
    <cofactor evidence="4">
        <name>NADP(+)</name>
        <dbReference type="ChEBI" id="CHEBI:58349"/>
    </cofactor>
    <text evidence="4">Binds 1 NADP(+) per subunit.</text>
</comment>
<evidence type="ECO:0000259" key="5">
    <source>
        <dbReference type="Pfam" id="PF01370"/>
    </source>
</evidence>
<dbReference type="GeneID" id="78085087"/>
<dbReference type="EC" id="5.1.3.20" evidence="4"/>
<dbReference type="Proteomes" id="UP000006034">
    <property type="component" value="Unassembled WGS sequence"/>
</dbReference>
<evidence type="ECO:0000313" key="6">
    <source>
        <dbReference type="EMBL" id="EFV42663.2"/>
    </source>
</evidence>
<dbReference type="Gene3D" id="3.40.50.720">
    <property type="entry name" value="NAD(P)-binding Rossmann-like Domain"/>
    <property type="match status" value="1"/>
</dbReference>
<feature type="binding site" evidence="4">
    <location>
        <position position="181"/>
    </location>
    <ligand>
        <name>substrate</name>
    </ligand>
</feature>
<comment type="caution">
    <text evidence="6">The sequence shown here is derived from an EMBL/GenBank/DDBJ whole genome shotgun (WGS) entry which is preliminary data.</text>
</comment>
<evidence type="ECO:0000256" key="1">
    <source>
        <dbReference type="ARBA" id="ARBA00022857"/>
    </source>
</evidence>
<comment type="pathway">
    <text evidence="4">Nucleotide-sugar biosynthesis; ADP-L-glycero-beta-D-manno-heptose biosynthesis; ADP-L-glycero-beta-D-manno-heptose from D-glycero-beta-D-manno-heptose 7-phosphate: step 4/4.</text>
</comment>
<dbReference type="STRING" id="563192.HMPREF0179_03541"/>
<feature type="binding site" evidence="4">
    <location>
        <position position="170"/>
    </location>
    <ligand>
        <name>substrate</name>
    </ligand>
</feature>
<feature type="binding site" evidence="4">
    <location>
        <begin position="75"/>
        <end position="79"/>
    </location>
    <ligand>
        <name>NADP(+)</name>
        <dbReference type="ChEBI" id="CHEBI:58349"/>
    </ligand>
</feature>
<proteinExistence type="inferred from homology"/>
<evidence type="ECO:0000256" key="2">
    <source>
        <dbReference type="ARBA" id="ARBA00023235"/>
    </source>
</evidence>